<evidence type="ECO:0000313" key="4">
    <source>
        <dbReference type="EMBL" id="RCK79872.1"/>
    </source>
</evidence>
<evidence type="ECO:0000256" key="1">
    <source>
        <dbReference type="ARBA" id="ARBA00022801"/>
    </source>
</evidence>
<dbReference type="InterPro" id="IPR002508">
    <property type="entry name" value="MurNAc-LAA_cat"/>
</dbReference>
<dbReference type="SMART" id="SM00646">
    <property type="entry name" value="Ami_3"/>
    <property type="match status" value="1"/>
</dbReference>
<dbReference type="CDD" id="cd02696">
    <property type="entry name" value="MurNAc-LAA"/>
    <property type="match status" value="1"/>
</dbReference>
<accession>A0A367ZR85</accession>
<dbReference type="SUPFAM" id="SSF53187">
    <property type="entry name" value="Zn-dependent exopeptidases"/>
    <property type="match status" value="1"/>
</dbReference>
<proteinExistence type="predicted"/>
<dbReference type="AlphaFoldDB" id="A0A367ZR85"/>
<dbReference type="GO" id="GO:0030288">
    <property type="term" value="C:outer membrane-bounded periplasmic space"/>
    <property type="evidence" value="ECO:0007669"/>
    <property type="project" value="TreeGrafter"/>
</dbReference>
<sequence length="272" mass="28190">MIGNERLVVGVLVVGVLVAGVMATMGTGAAVAAPPSQAPVAGQGHISPQPPGPASSQPQGRFILVIDPGHPSEVSAGAKANGLREVDINWEIGQALAAHLAGRSDLLVLVNRQEKMKMMTNRERAEFANRVGAHLTLRLHCDHAPGQSGFVIYYPDTQGTHAGKTGPSAAVIAGSRQAALAVHRGMARRLAGLLPDGGIKTDRSTTVGARHGGALIGSIWSEVPTITVEMLYLNNPRDAAFIRTAAGRQAMVEALAAGVLEAQNDLAGRPAR</sequence>
<name>A0A367ZR85_9BACT</name>
<protein>
    <submittedName>
        <fullName evidence="4">N-acetylmuramoyl-L-alanine amidase</fullName>
    </submittedName>
</protein>
<organism evidence="4 5">
    <name type="scientific">Candidatus Ozemobacter sibiricus</name>
    <dbReference type="NCBI Taxonomy" id="2268124"/>
    <lineage>
        <taxon>Bacteria</taxon>
        <taxon>Candidatus Ozemobacteria</taxon>
        <taxon>Candidatus Ozemobacterales</taxon>
        <taxon>Candidatus Ozemobacteraceae</taxon>
        <taxon>Candidatus Ozemobacter</taxon>
    </lineage>
</organism>
<dbReference type="Gene3D" id="3.40.630.40">
    <property type="entry name" value="Zn-dependent exopeptidases"/>
    <property type="match status" value="1"/>
</dbReference>
<gene>
    <name evidence="4" type="ORF">OZSIB_4026</name>
</gene>
<evidence type="ECO:0000259" key="3">
    <source>
        <dbReference type="SMART" id="SM00646"/>
    </source>
</evidence>
<dbReference type="GO" id="GO:0009253">
    <property type="term" value="P:peptidoglycan catabolic process"/>
    <property type="evidence" value="ECO:0007669"/>
    <property type="project" value="InterPro"/>
</dbReference>
<feature type="region of interest" description="Disordered" evidence="2">
    <location>
        <begin position="32"/>
        <end position="60"/>
    </location>
</feature>
<evidence type="ECO:0000313" key="5">
    <source>
        <dbReference type="Proteomes" id="UP000252355"/>
    </source>
</evidence>
<dbReference type="GO" id="GO:0008745">
    <property type="term" value="F:N-acetylmuramoyl-L-alanine amidase activity"/>
    <property type="evidence" value="ECO:0007669"/>
    <property type="project" value="InterPro"/>
</dbReference>
<feature type="domain" description="MurNAc-LAA" evidence="3">
    <location>
        <begin position="125"/>
        <end position="260"/>
    </location>
</feature>
<dbReference type="InterPro" id="IPR050695">
    <property type="entry name" value="N-acetylmuramoyl_amidase_3"/>
</dbReference>
<dbReference type="PANTHER" id="PTHR30404:SF0">
    <property type="entry name" value="N-ACETYLMURAMOYL-L-ALANINE AMIDASE AMIC"/>
    <property type="match status" value="1"/>
</dbReference>
<keyword evidence="1" id="KW-0378">Hydrolase</keyword>
<feature type="compositionally biased region" description="Low complexity" evidence="2">
    <location>
        <begin position="32"/>
        <end position="44"/>
    </location>
</feature>
<dbReference type="EMBL" id="QOQW01000010">
    <property type="protein sequence ID" value="RCK79872.1"/>
    <property type="molecule type" value="Genomic_DNA"/>
</dbReference>
<reference evidence="4 5" key="1">
    <citation type="submission" date="2018-05" db="EMBL/GenBank/DDBJ databases">
        <title>A metagenomic window into the 2 km-deep terrestrial subsurface aquifer revealed taxonomically and functionally diverse microbial community comprising novel uncultured bacterial lineages.</title>
        <authorList>
            <person name="Kadnikov V.V."/>
            <person name="Mardanov A.V."/>
            <person name="Beletsky A.V."/>
            <person name="Banks D."/>
            <person name="Pimenov N.V."/>
            <person name="Frank Y.A."/>
            <person name="Karnachuk O.V."/>
            <person name="Ravin N.V."/>
        </authorList>
    </citation>
    <scope>NUCLEOTIDE SEQUENCE [LARGE SCALE GENOMIC DNA]</scope>
    <source>
        <strain evidence="4">BY5</strain>
    </source>
</reference>
<comment type="caution">
    <text evidence="4">The sequence shown here is derived from an EMBL/GenBank/DDBJ whole genome shotgun (WGS) entry which is preliminary data.</text>
</comment>
<dbReference type="Proteomes" id="UP000252355">
    <property type="component" value="Unassembled WGS sequence"/>
</dbReference>
<evidence type="ECO:0000256" key="2">
    <source>
        <dbReference type="SAM" id="MobiDB-lite"/>
    </source>
</evidence>
<dbReference type="PANTHER" id="PTHR30404">
    <property type="entry name" value="N-ACETYLMURAMOYL-L-ALANINE AMIDASE"/>
    <property type="match status" value="1"/>
</dbReference>
<dbReference type="Pfam" id="PF01520">
    <property type="entry name" value="Amidase_3"/>
    <property type="match status" value="1"/>
</dbReference>